<dbReference type="InterPro" id="IPR000531">
    <property type="entry name" value="Beta-barrel_TonB"/>
</dbReference>
<dbReference type="Gene3D" id="2.40.170.20">
    <property type="entry name" value="TonB-dependent receptor, beta-barrel domain"/>
    <property type="match status" value="1"/>
</dbReference>
<keyword evidence="5" id="KW-0732">Signal</keyword>
<dbReference type="PANTHER" id="PTHR30069">
    <property type="entry name" value="TONB-DEPENDENT OUTER MEMBRANE RECEPTOR"/>
    <property type="match status" value="1"/>
</dbReference>
<dbReference type="AlphaFoldDB" id="A0A1N7N335"/>
<keyword evidence="7 10" id="KW-0472">Membrane</keyword>
<keyword evidence="8" id="KW-0675">Receptor</keyword>
<dbReference type="PROSITE" id="PS52016">
    <property type="entry name" value="TONB_DEPENDENT_REC_3"/>
    <property type="match status" value="1"/>
</dbReference>
<evidence type="ECO:0000259" key="14">
    <source>
        <dbReference type="Pfam" id="PF07715"/>
    </source>
</evidence>
<keyword evidence="3 10" id="KW-1134">Transmembrane beta strand</keyword>
<evidence type="ECO:0000259" key="13">
    <source>
        <dbReference type="Pfam" id="PF00593"/>
    </source>
</evidence>
<evidence type="ECO:0000256" key="12">
    <source>
        <dbReference type="SAM" id="Phobius"/>
    </source>
</evidence>
<feature type="domain" description="TonB-dependent receptor plug" evidence="14">
    <location>
        <begin position="58"/>
        <end position="160"/>
    </location>
</feature>
<dbReference type="PANTHER" id="PTHR30069:SF29">
    <property type="entry name" value="HEMOGLOBIN AND HEMOGLOBIN-HAPTOGLOBIN-BINDING PROTEIN 1-RELATED"/>
    <property type="match status" value="1"/>
</dbReference>
<dbReference type="InterPro" id="IPR012910">
    <property type="entry name" value="Plug_dom"/>
</dbReference>
<dbReference type="Pfam" id="PF07715">
    <property type="entry name" value="Plug"/>
    <property type="match status" value="1"/>
</dbReference>
<evidence type="ECO:0000256" key="3">
    <source>
        <dbReference type="ARBA" id="ARBA00022452"/>
    </source>
</evidence>
<evidence type="ECO:0000256" key="8">
    <source>
        <dbReference type="ARBA" id="ARBA00023170"/>
    </source>
</evidence>
<keyword evidence="6 11" id="KW-0798">TonB box</keyword>
<gene>
    <name evidence="15" type="ORF">SAMN05421796_106157</name>
</gene>
<keyword evidence="12" id="KW-1133">Transmembrane helix</keyword>
<evidence type="ECO:0000256" key="11">
    <source>
        <dbReference type="RuleBase" id="RU003357"/>
    </source>
</evidence>
<evidence type="ECO:0000256" key="5">
    <source>
        <dbReference type="ARBA" id="ARBA00022729"/>
    </source>
</evidence>
<comment type="similarity">
    <text evidence="10 11">Belongs to the TonB-dependent receptor family.</text>
</comment>
<name>A0A1N7N335_9FLAO</name>
<evidence type="ECO:0000256" key="9">
    <source>
        <dbReference type="ARBA" id="ARBA00023237"/>
    </source>
</evidence>
<dbReference type="GO" id="GO:0015344">
    <property type="term" value="F:siderophore uptake transmembrane transporter activity"/>
    <property type="evidence" value="ECO:0007669"/>
    <property type="project" value="TreeGrafter"/>
</dbReference>
<dbReference type="GO" id="GO:0044718">
    <property type="term" value="P:siderophore transmembrane transport"/>
    <property type="evidence" value="ECO:0007669"/>
    <property type="project" value="TreeGrafter"/>
</dbReference>
<evidence type="ECO:0000313" key="16">
    <source>
        <dbReference type="Proteomes" id="UP000186246"/>
    </source>
</evidence>
<feature type="transmembrane region" description="Helical" evidence="12">
    <location>
        <begin position="7"/>
        <end position="32"/>
    </location>
</feature>
<evidence type="ECO:0000313" key="15">
    <source>
        <dbReference type="EMBL" id="SIS92740.1"/>
    </source>
</evidence>
<dbReference type="SUPFAM" id="SSF56935">
    <property type="entry name" value="Porins"/>
    <property type="match status" value="1"/>
</dbReference>
<reference evidence="16" key="1">
    <citation type="submission" date="2017-01" db="EMBL/GenBank/DDBJ databases">
        <authorList>
            <person name="Varghese N."/>
            <person name="Submissions S."/>
        </authorList>
    </citation>
    <scope>NUCLEOTIDE SEQUENCE [LARGE SCALE GENOMIC DNA]</scope>
    <source>
        <strain evidence="16">DSM 21068</strain>
    </source>
</reference>
<evidence type="ECO:0000256" key="2">
    <source>
        <dbReference type="ARBA" id="ARBA00022448"/>
    </source>
</evidence>
<dbReference type="InterPro" id="IPR036942">
    <property type="entry name" value="Beta-barrel_TonB_sf"/>
</dbReference>
<keyword evidence="2 10" id="KW-0813">Transport</keyword>
<dbReference type="GO" id="GO:0009279">
    <property type="term" value="C:cell outer membrane"/>
    <property type="evidence" value="ECO:0007669"/>
    <property type="project" value="UniProtKB-SubCell"/>
</dbReference>
<evidence type="ECO:0000256" key="4">
    <source>
        <dbReference type="ARBA" id="ARBA00022692"/>
    </source>
</evidence>
<sequence>MFSDLKCTVFAFTCSMTKFYLFFLFFSGSFLFSQKRDSANLISEVKIDAYKKPTAFINSTKSVSVISENLLNQNTPERMLESINQIAGARMEERSPGSYRISLRGSTLRSPFGVRNVKVYLDDFILSDASGNTYFNVISPELINRMEIYKGPESGDYGAVTGGTILLKTKNSDNLSTNISTGSYGTFNQSFDFSAQMGKHFLEVFQNYYQSDSYREQSKVQRKQVFVKDHFQYSSKGILKAMLMYSDLDYQTPGGLTLQQMNLNRKQARPKTAALPSASEQDAGIRNKMIFAGLSQEYQFNTNFSHFILVQGSYVDFENPFITNFENRFEKNFAVRTHLNYDKNWGEISLAYRLGFEGGINDILIKNYDNNKGFEGKPQNFDQLKNTSGFYFLSQKLNFNEKLFSDISISLNSNSYDWERVFPRKETGKIQFKNQWLPNFGFTYLLGKGFSARGKIGKGNSAPTNEEIRSSTQEFNQNLRPEYGWNKELGLRKQFRNSFFIEVGYFDFRMKEAIVRRQNDNGEEFFVNSGETVQKGLELLLESKNFDFENDFFSNFKFRFSGSFYNFKFKNYQQNGNDFSGNDLTGVPQTTINSLLNFTFFKKLELDYSHIYTSKIPLNDANSVWSDINLIGNIKFKFPVNFEKTRLNLYLQIQNLYNENYVLGFDTNAFGSRYYNPAAKRNFILGMKVDF</sequence>
<feature type="domain" description="TonB-dependent receptor-like beta-barrel" evidence="13">
    <location>
        <begin position="249"/>
        <end position="656"/>
    </location>
</feature>
<organism evidence="15 16">
    <name type="scientific">Chryseobacterium piscicola</name>
    <dbReference type="NCBI Taxonomy" id="551459"/>
    <lineage>
        <taxon>Bacteria</taxon>
        <taxon>Pseudomonadati</taxon>
        <taxon>Bacteroidota</taxon>
        <taxon>Flavobacteriia</taxon>
        <taxon>Flavobacteriales</taxon>
        <taxon>Weeksellaceae</taxon>
        <taxon>Chryseobacterium group</taxon>
        <taxon>Chryseobacterium</taxon>
    </lineage>
</organism>
<evidence type="ECO:0000256" key="10">
    <source>
        <dbReference type="PROSITE-ProRule" id="PRU01360"/>
    </source>
</evidence>
<dbReference type="InterPro" id="IPR039426">
    <property type="entry name" value="TonB-dep_rcpt-like"/>
</dbReference>
<dbReference type="EMBL" id="FTOJ01000006">
    <property type="protein sequence ID" value="SIS92740.1"/>
    <property type="molecule type" value="Genomic_DNA"/>
</dbReference>
<accession>A0A1N7N335</accession>
<evidence type="ECO:0000256" key="7">
    <source>
        <dbReference type="ARBA" id="ARBA00023136"/>
    </source>
</evidence>
<dbReference type="Pfam" id="PF00593">
    <property type="entry name" value="TonB_dep_Rec_b-barrel"/>
    <property type="match status" value="1"/>
</dbReference>
<dbReference type="STRING" id="551459.SAMN05421796_106157"/>
<evidence type="ECO:0000256" key="1">
    <source>
        <dbReference type="ARBA" id="ARBA00004571"/>
    </source>
</evidence>
<comment type="subcellular location">
    <subcellularLocation>
        <location evidence="1 10">Cell outer membrane</location>
        <topology evidence="1 10">Multi-pass membrane protein</topology>
    </subcellularLocation>
</comment>
<keyword evidence="9 10" id="KW-0998">Cell outer membrane</keyword>
<dbReference type="Proteomes" id="UP000186246">
    <property type="component" value="Unassembled WGS sequence"/>
</dbReference>
<evidence type="ECO:0000256" key="6">
    <source>
        <dbReference type="ARBA" id="ARBA00023077"/>
    </source>
</evidence>
<keyword evidence="4 10" id="KW-0812">Transmembrane</keyword>
<dbReference type="InterPro" id="IPR037066">
    <property type="entry name" value="Plug_dom_sf"/>
</dbReference>
<protein>
    <submittedName>
        <fullName evidence="15">Iron complex outermembrane recepter protein</fullName>
    </submittedName>
</protein>
<dbReference type="Gene3D" id="2.170.130.10">
    <property type="entry name" value="TonB-dependent receptor, plug domain"/>
    <property type="match status" value="1"/>
</dbReference>
<proteinExistence type="inferred from homology"/>